<proteinExistence type="predicted"/>
<dbReference type="Proteomes" id="UP000677228">
    <property type="component" value="Unassembled WGS sequence"/>
</dbReference>
<name>A0A8S2F1E7_9BILA</name>
<dbReference type="EMBL" id="CAJNOK010019286">
    <property type="protein sequence ID" value="CAF1296895.1"/>
    <property type="molecule type" value="Genomic_DNA"/>
</dbReference>
<dbReference type="AlphaFoldDB" id="A0A8S2F1E7"/>
<reference evidence="1" key="1">
    <citation type="submission" date="2021-02" db="EMBL/GenBank/DDBJ databases">
        <authorList>
            <person name="Nowell W R."/>
        </authorList>
    </citation>
    <scope>NUCLEOTIDE SEQUENCE</scope>
</reference>
<sequence length="193" mass="22390">IVVLSSDLQTGPPLNYKMLDDWNSDKKDAKKGWSMMSGYQQSQLANVLFARALTSSIKYKLSVKNLEYQYFIECSVTIMFEWLTSHNGWYEVVRHLISSTNNTLEATNRVIKDENTLGECLPLSRLKVLAFEIVGKWSKSYERGLKKYIISKQFHWIYGPAGYQWVKLNKSVLSIEHDNDIEVTFTQECKTKQ</sequence>
<evidence type="ECO:0000313" key="3">
    <source>
        <dbReference type="Proteomes" id="UP000677228"/>
    </source>
</evidence>
<organism evidence="1 3">
    <name type="scientific">Didymodactylos carnosus</name>
    <dbReference type="NCBI Taxonomy" id="1234261"/>
    <lineage>
        <taxon>Eukaryota</taxon>
        <taxon>Metazoa</taxon>
        <taxon>Spiralia</taxon>
        <taxon>Gnathifera</taxon>
        <taxon>Rotifera</taxon>
        <taxon>Eurotatoria</taxon>
        <taxon>Bdelloidea</taxon>
        <taxon>Philodinida</taxon>
        <taxon>Philodinidae</taxon>
        <taxon>Didymodactylos</taxon>
    </lineage>
</organism>
<evidence type="ECO:0000313" key="2">
    <source>
        <dbReference type="EMBL" id="CAF4102209.1"/>
    </source>
</evidence>
<accession>A0A8S2F1E7</accession>
<feature type="non-terminal residue" evidence="1">
    <location>
        <position position="193"/>
    </location>
</feature>
<dbReference type="Proteomes" id="UP000682733">
    <property type="component" value="Unassembled WGS sequence"/>
</dbReference>
<protein>
    <submittedName>
        <fullName evidence="1">Uncharacterized protein</fullName>
    </submittedName>
</protein>
<comment type="caution">
    <text evidence="1">The sequence shown here is derived from an EMBL/GenBank/DDBJ whole genome shotgun (WGS) entry which is preliminary data.</text>
</comment>
<dbReference type="EMBL" id="CAJOBA010040861">
    <property type="protein sequence ID" value="CAF4102209.1"/>
    <property type="molecule type" value="Genomic_DNA"/>
</dbReference>
<evidence type="ECO:0000313" key="1">
    <source>
        <dbReference type="EMBL" id="CAF1296895.1"/>
    </source>
</evidence>
<gene>
    <name evidence="1" type="ORF">OVA965_LOCUS28342</name>
    <name evidence="2" type="ORF">TMI583_LOCUS29093</name>
</gene>